<comment type="caution">
    <text evidence="1">The sequence shown here is derived from an EMBL/GenBank/DDBJ whole genome shotgun (WGS) entry which is preliminary data.</text>
</comment>
<proteinExistence type="predicted"/>
<accession>A0ABV9VTT3</accession>
<sequence length="84" mass="8854">MIQVKVQISDGQTHKVSLYVMDWDGGGVRRQSITVTNLDGDTLDTLDAATVGTFAGGTYASWTVTFTVQVSAGANALVNGVFID</sequence>
<dbReference type="EMBL" id="JBHSIU010000014">
    <property type="protein sequence ID" value="MFC4998956.1"/>
    <property type="molecule type" value="Genomic_DNA"/>
</dbReference>
<name>A0ABV9VTT3_9ACTN</name>
<organism evidence="1 2">
    <name type="scientific">Dactylosporangium cerinum</name>
    <dbReference type="NCBI Taxonomy" id="1434730"/>
    <lineage>
        <taxon>Bacteria</taxon>
        <taxon>Bacillati</taxon>
        <taxon>Actinomycetota</taxon>
        <taxon>Actinomycetes</taxon>
        <taxon>Micromonosporales</taxon>
        <taxon>Micromonosporaceae</taxon>
        <taxon>Dactylosporangium</taxon>
    </lineage>
</organism>
<reference evidence="2" key="1">
    <citation type="journal article" date="2019" name="Int. J. Syst. Evol. Microbiol.">
        <title>The Global Catalogue of Microorganisms (GCM) 10K type strain sequencing project: providing services to taxonomists for standard genome sequencing and annotation.</title>
        <authorList>
            <consortium name="The Broad Institute Genomics Platform"/>
            <consortium name="The Broad Institute Genome Sequencing Center for Infectious Disease"/>
            <person name="Wu L."/>
            <person name="Ma J."/>
        </authorList>
    </citation>
    <scope>NUCLEOTIDE SEQUENCE [LARGE SCALE GENOMIC DNA]</scope>
    <source>
        <strain evidence="2">CGMCC 4.7152</strain>
    </source>
</reference>
<keyword evidence="2" id="KW-1185">Reference proteome</keyword>
<gene>
    <name evidence="1" type="ORF">ACFPIJ_14060</name>
</gene>
<dbReference type="Proteomes" id="UP001595912">
    <property type="component" value="Unassembled WGS sequence"/>
</dbReference>
<evidence type="ECO:0000313" key="2">
    <source>
        <dbReference type="Proteomes" id="UP001595912"/>
    </source>
</evidence>
<protein>
    <submittedName>
        <fullName evidence="1">Uncharacterized protein</fullName>
    </submittedName>
</protein>
<dbReference type="RefSeq" id="WP_380115232.1">
    <property type="nucleotide sequence ID" value="NZ_JBHSIU010000014.1"/>
</dbReference>
<evidence type="ECO:0000313" key="1">
    <source>
        <dbReference type="EMBL" id="MFC4998956.1"/>
    </source>
</evidence>